<dbReference type="Proteomes" id="UP001500841">
    <property type="component" value="Unassembled WGS sequence"/>
</dbReference>
<protein>
    <recommendedName>
        <fullName evidence="3">BNR repeat protein</fullName>
    </recommendedName>
</protein>
<dbReference type="RefSeq" id="WP_345105964.1">
    <property type="nucleotide sequence ID" value="NZ_BAABCV010000010.1"/>
</dbReference>
<accession>A0ABP7X130</accession>
<reference evidence="2" key="1">
    <citation type="journal article" date="2019" name="Int. J. Syst. Evol. Microbiol.">
        <title>The Global Catalogue of Microorganisms (GCM) 10K type strain sequencing project: providing services to taxonomists for standard genome sequencing and annotation.</title>
        <authorList>
            <consortium name="The Broad Institute Genomics Platform"/>
            <consortium name="The Broad Institute Genome Sequencing Center for Infectious Disease"/>
            <person name="Wu L."/>
            <person name="Ma J."/>
        </authorList>
    </citation>
    <scope>NUCLEOTIDE SEQUENCE [LARGE SCALE GENOMIC DNA]</scope>
    <source>
        <strain evidence="2">JCM 17085</strain>
    </source>
</reference>
<comment type="caution">
    <text evidence="1">The sequence shown here is derived from an EMBL/GenBank/DDBJ whole genome shotgun (WGS) entry which is preliminary data.</text>
</comment>
<gene>
    <name evidence="1" type="ORF">GCM10022392_28810</name>
</gene>
<dbReference type="EMBL" id="BAABCV010000010">
    <property type="protein sequence ID" value="GAA4102071.1"/>
    <property type="molecule type" value="Genomic_DNA"/>
</dbReference>
<keyword evidence="2" id="KW-1185">Reference proteome</keyword>
<evidence type="ECO:0000313" key="1">
    <source>
        <dbReference type="EMBL" id="GAA4102071.1"/>
    </source>
</evidence>
<evidence type="ECO:0000313" key="2">
    <source>
        <dbReference type="Proteomes" id="UP001500841"/>
    </source>
</evidence>
<proteinExistence type="predicted"/>
<organism evidence="1 2">
    <name type="scientific">Mucilaginibacter panaciglaebae</name>
    <dbReference type="NCBI Taxonomy" id="502331"/>
    <lineage>
        <taxon>Bacteria</taxon>
        <taxon>Pseudomonadati</taxon>
        <taxon>Bacteroidota</taxon>
        <taxon>Sphingobacteriia</taxon>
        <taxon>Sphingobacteriales</taxon>
        <taxon>Sphingobacteriaceae</taxon>
        <taxon>Mucilaginibacter</taxon>
    </lineage>
</organism>
<dbReference type="InterPro" id="IPR036278">
    <property type="entry name" value="Sialidase_sf"/>
</dbReference>
<sequence length="350" mass="38634">MKYIHSLLSSTFIVVILASFNSPNVVTVAEGQQPQISLDNTGIIRIVFGRSDSIFCSASANKGKTFGKAVLVGVVKNMHLGMARGPQFASSAHYSVITAMDKTGNIHFFLLNNQKGRWQDKGLVNDIKAVAPEGLMNIACDNRDNFYATWLDLRLNKRNNIFFSSLPAGHTHWLKNTLVYQSPDEHVCECCRPSITVKGTNVAIMFRNWLNGSRDLYLATSANKGQTFKSAVKLGAGTWKLNACPMDGGGLSFNADNTINTTWQRQGTVYYCKFGEYERDLGSGRDCSISSNGNETLVSMSEGGNLKYKNLQTNKETAVGKGSYLKTMILPDNSVLCVWEENHEIKSRVI</sequence>
<dbReference type="SUPFAM" id="SSF50939">
    <property type="entry name" value="Sialidases"/>
    <property type="match status" value="1"/>
</dbReference>
<name>A0ABP7X130_9SPHI</name>
<evidence type="ECO:0008006" key="3">
    <source>
        <dbReference type="Google" id="ProtNLM"/>
    </source>
</evidence>